<keyword evidence="1" id="KW-0472">Membrane</keyword>
<keyword evidence="3" id="KW-1185">Reference proteome</keyword>
<reference evidence="2 3" key="1">
    <citation type="submission" date="2020-08" db="EMBL/GenBank/DDBJ databases">
        <title>Genomic Encyclopedia of Type Strains, Phase IV (KMG-IV): sequencing the most valuable type-strain genomes for metagenomic binning, comparative biology and taxonomic classification.</title>
        <authorList>
            <person name="Goeker M."/>
        </authorList>
    </citation>
    <scope>NUCLEOTIDE SEQUENCE [LARGE SCALE GENOMIC DNA]</scope>
    <source>
        <strain evidence="2 3">DSM 15895</strain>
    </source>
</reference>
<evidence type="ECO:0000256" key="1">
    <source>
        <dbReference type="SAM" id="Phobius"/>
    </source>
</evidence>
<evidence type="ECO:0000313" key="3">
    <source>
        <dbReference type="Proteomes" id="UP000525923"/>
    </source>
</evidence>
<dbReference type="AlphaFoldDB" id="A0A7W8FTQ3"/>
<feature type="transmembrane region" description="Helical" evidence="1">
    <location>
        <begin position="20"/>
        <end position="40"/>
    </location>
</feature>
<accession>A0A7W8FTQ3</accession>
<comment type="caution">
    <text evidence="2">The sequence shown here is derived from an EMBL/GenBank/DDBJ whole genome shotgun (WGS) entry which is preliminary data.</text>
</comment>
<name>A0A7W8FTQ3_9BACL</name>
<gene>
    <name evidence="2" type="ORF">HNQ44_001769</name>
</gene>
<keyword evidence="1" id="KW-0812">Transmembrane</keyword>
<dbReference type="Proteomes" id="UP000525923">
    <property type="component" value="Unassembled WGS sequence"/>
</dbReference>
<evidence type="ECO:0000313" key="2">
    <source>
        <dbReference type="EMBL" id="MBB5180341.1"/>
    </source>
</evidence>
<dbReference type="EMBL" id="JACHHE010000004">
    <property type="protein sequence ID" value="MBB5180341.1"/>
    <property type="molecule type" value="Genomic_DNA"/>
</dbReference>
<protein>
    <submittedName>
        <fullName evidence="2">ABC-type transporter Mla subunit MlaD</fullName>
    </submittedName>
</protein>
<dbReference type="RefSeq" id="WP_135502110.1">
    <property type="nucleotide sequence ID" value="NZ_CP181055.1"/>
</dbReference>
<sequence>MSKKYDEHQGVNLKGTLVSVFFVGVIIVVMWVVVYMMYVAR</sequence>
<organism evidence="2 3">
    <name type="scientific">Planococcus koreensis</name>
    <dbReference type="NCBI Taxonomy" id="112331"/>
    <lineage>
        <taxon>Bacteria</taxon>
        <taxon>Bacillati</taxon>
        <taxon>Bacillota</taxon>
        <taxon>Bacilli</taxon>
        <taxon>Bacillales</taxon>
        <taxon>Caryophanaceae</taxon>
        <taxon>Planococcus</taxon>
    </lineage>
</organism>
<keyword evidence="1" id="KW-1133">Transmembrane helix</keyword>
<proteinExistence type="predicted"/>